<evidence type="ECO:0000256" key="1">
    <source>
        <dbReference type="SAM" id="Phobius"/>
    </source>
</evidence>
<organism evidence="2 3">
    <name type="scientific">Candidatus Azambacteria bacterium GW2011_GWF2_46_32</name>
    <dbReference type="NCBI Taxonomy" id="1618628"/>
    <lineage>
        <taxon>Bacteria</taxon>
        <taxon>Candidatus Azamiibacteriota</taxon>
    </lineage>
</organism>
<keyword evidence="1" id="KW-1133">Transmembrane helix</keyword>
<keyword evidence="1" id="KW-0472">Membrane</keyword>
<evidence type="ECO:0000313" key="2">
    <source>
        <dbReference type="EMBL" id="KKU37244.1"/>
    </source>
</evidence>
<dbReference type="Proteomes" id="UP000034856">
    <property type="component" value="Unassembled WGS sequence"/>
</dbReference>
<evidence type="ECO:0000313" key="3">
    <source>
        <dbReference type="Proteomes" id="UP000034856"/>
    </source>
</evidence>
<name>A0A0G1PWW5_9BACT</name>
<feature type="transmembrane region" description="Helical" evidence="1">
    <location>
        <begin position="140"/>
        <end position="157"/>
    </location>
</feature>
<dbReference type="EMBL" id="LCMM01000030">
    <property type="protein sequence ID" value="KKU37244.1"/>
    <property type="molecule type" value="Genomic_DNA"/>
</dbReference>
<accession>A0A0G1PWW5</accession>
<comment type="caution">
    <text evidence="2">The sequence shown here is derived from an EMBL/GenBank/DDBJ whole genome shotgun (WGS) entry which is preliminary data.</text>
</comment>
<protein>
    <submittedName>
        <fullName evidence="2">Uncharacterized protein</fullName>
    </submittedName>
</protein>
<reference evidence="2 3" key="1">
    <citation type="journal article" date="2015" name="Nature">
        <title>rRNA introns, odd ribosomes, and small enigmatic genomes across a large radiation of phyla.</title>
        <authorList>
            <person name="Brown C.T."/>
            <person name="Hug L.A."/>
            <person name="Thomas B.C."/>
            <person name="Sharon I."/>
            <person name="Castelle C.J."/>
            <person name="Singh A."/>
            <person name="Wilkins M.J."/>
            <person name="Williams K.H."/>
            <person name="Banfield J.F."/>
        </authorList>
    </citation>
    <scope>NUCLEOTIDE SEQUENCE [LARGE SCALE GENOMIC DNA]</scope>
</reference>
<gene>
    <name evidence="2" type="ORF">UX51_C0030G0004</name>
</gene>
<sequence length="163" mass="17490">MKYEIPAKDGYSAARKSDGAFVWTKNPTPGMNNILLSDSLKTTSSARSSEKVVQENLKISAFVSVAGKSVGVSAADKTNFSNLLIKSAQAKIVSDYDEKIAAENEKKAAENETSAATENKPKSLQALEARINSFFDGRSGLFLILMSAAALALFGLSRKLYKS</sequence>
<keyword evidence="1" id="KW-0812">Transmembrane</keyword>
<proteinExistence type="predicted"/>
<dbReference type="AlphaFoldDB" id="A0A0G1PWW5"/>